<dbReference type="InterPro" id="IPR037053">
    <property type="entry name" value="Phage_tail_collar_dom_sf"/>
</dbReference>
<feature type="domain" description="Phage tail collar" evidence="1">
    <location>
        <begin position="7"/>
        <end position="63"/>
    </location>
</feature>
<comment type="caution">
    <text evidence="2">The sequence shown here is derived from an EMBL/GenBank/DDBJ whole genome shotgun (WGS) entry which is preliminary data.</text>
</comment>
<evidence type="ECO:0000313" key="2">
    <source>
        <dbReference type="EMBL" id="GGR18845.1"/>
    </source>
</evidence>
<dbReference type="Pfam" id="PF07484">
    <property type="entry name" value="Collar"/>
    <property type="match status" value="1"/>
</dbReference>
<accession>A0A918CEG6</accession>
<dbReference type="AlphaFoldDB" id="A0A918CEG6"/>
<evidence type="ECO:0000259" key="1">
    <source>
        <dbReference type="Pfam" id="PF07484"/>
    </source>
</evidence>
<proteinExistence type="predicted"/>
<dbReference type="InterPro" id="IPR011083">
    <property type="entry name" value="Phage_tail_collar_dom"/>
</dbReference>
<reference evidence="2" key="2">
    <citation type="submission" date="2020-09" db="EMBL/GenBank/DDBJ databases">
        <authorList>
            <person name="Sun Q."/>
            <person name="Ohkuma M."/>
        </authorList>
    </citation>
    <scope>NUCLEOTIDE SEQUENCE</scope>
    <source>
        <strain evidence="2">JCM 3346</strain>
    </source>
</reference>
<gene>
    <name evidence="2" type="ORF">GCM10010196_09990</name>
</gene>
<reference evidence="2" key="1">
    <citation type="journal article" date="2014" name="Int. J. Syst. Evol. Microbiol.">
        <title>Complete genome sequence of Corynebacterium casei LMG S-19264T (=DSM 44701T), isolated from a smear-ripened cheese.</title>
        <authorList>
            <consortium name="US DOE Joint Genome Institute (JGI-PGF)"/>
            <person name="Walter F."/>
            <person name="Albersmeier A."/>
            <person name="Kalinowski J."/>
            <person name="Ruckert C."/>
        </authorList>
    </citation>
    <scope>NUCLEOTIDE SEQUENCE</scope>
    <source>
        <strain evidence="2">JCM 3346</strain>
    </source>
</reference>
<evidence type="ECO:0000313" key="3">
    <source>
        <dbReference type="Proteomes" id="UP000610303"/>
    </source>
</evidence>
<protein>
    <submittedName>
        <fullName evidence="2">Tail Collar domain-containing protein</fullName>
    </submittedName>
</protein>
<dbReference type="SUPFAM" id="SSF88874">
    <property type="entry name" value="Receptor-binding domain of short tail fibre protein gp12"/>
    <property type="match status" value="1"/>
</dbReference>
<dbReference type="Gene3D" id="3.90.1340.10">
    <property type="entry name" value="Phage tail collar domain"/>
    <property type="match status" value="1"/>
</dbReference>
<dbReference type="RefSeq" id="WP_189084165.1">
    <property type="nucleotide sequence ID" value="NZ_BMRJ01000001.1"/>
</dbReference>
<dbReference type="EMBL" id="BMRJ01000001">
    <property type="protein sequence ID" value="GGR18845.1"/>
    <property type="molecule type" value="Genomic_DNA"/>
</dbReference>
<sequence length="166" mass="17603">MADPFIGEIRRVAFKFAPKGWLPCDGRILSIQNNQALYALLGATYGGNGVTTFALPDLRGRSPIGVGSSIPWGAVLGEESHALTQNEMPMHTHQVHATNAAATGTSPAGAVWAQTEQAAYGTGSATTQLRQSAVTSVGANQRHENRPPFLVVNYIIATQGMFPSRN</sequence>
<dbReference type="Proteomes" id="UP000610303">
    <property type="component" value="Unassembled WGS sequence"/>
</dbReference>
<organism evidence="2 3">
    <name type="scientific">Agromyces mediolanus</name>
    <name type="common">Corynebacterium mediolanum</name>
    <dbReference type="NCBI Taxonomy" id="41986"/>
    <lineage>
        <taxon>Bacteria</taxon>
        <taxon>Bacillati</taxon>
        <taxon>Actinomycetota</taxon>
        <taxon>Actinomycetes</taxon>
        <taxon>Micrococcales</taxon>
        <taxon>Microbacteriaceae</taxon>
        <taxon>Agromyces</taxon>
    </lineage>
</organism>
<name>A0A918CEG6_AGRME</name>
<keyword evidence="3" id="KW-1185">Reference proteome</keyword>